<proteinExistence type="predicted"/>
<sequence>MKKTEVARLIWETPSIFLQCYLYFLITLHPRGELDSVPRLLHETSLPFQGPRAGNSAFFEAGIDELRFMQAEKNMSSLKKNACSVHEREKAEIKTAWKR</sequence>
<reference evidence="1 2" key="1">
    <citation type="submission" date="2021-06" db="EMBL/GenBank/DDBJ databases">
        <title>Caerostris darwini draft genome.</title>
        <authorList>
            <person name="Kono N."/>
            <person name="Arakawa K."/>
        </authorList>
    </citation>
    <scope>NUCLEOTIDE SEQUENCE [LARGE SCALE GENOMIC DNA]</scope>
</reference>
<evidence type="ECO:0000313" key="1">
    <source>
        <dbReference type="EMBL" id="GIY35377.1"/>
    </source>
</evidence>
<organism evidence="1 2">
    <name type="scientific">Caerostris darwini</name>
    <dbReference type="NCBI Taxonomy" id="1538125"/>
    <lineage>
        <taxon>Eukaryota</taxon>
        <taxon>Metazoa</taxon>
        <taxon>Ecdysozoa</taxon>
        <taxon>Arthropoda</taxon>
        <taxon>Chelicerata</taxon>
        <taxon>Arachnida</taxon>
        <taxon>Araneae</taxon>
        <taxon>Araneomorphae</taxon>
        <taxon>Entelegynae</taxon>
        <taxon>Araneoidea</taxon>
        <taxon>Araneidae</taxon>
        <taxon>Caerostris</taxon>
    </lineage>
</organism>
<keyword evidence="2" id="KW-1185">Reference proteome</keyword>
<dbReference type="AlphaFoldDB" id="A0AAV4SPK0"/>
<dbReference type="Proteomes" id="UP001054837">
    <property type="component" value="Unassembled WGS sequence"/>
</dbReference>
<comment type="caution">
    <text evidence="1">The sequence shown here is derived from an EMBL/GenBank/DDBJ whole genome shotgun (WGS) entry which is preliminary data.</text>
</comment>
<evidence type="ECO:0000313" key="2">
    <source>
        <dbReference type="Proteomes" id="UP001054837"/>
    </source>
</evidence>
<protein>
    <submittedName>
        <fullName evidence="1">Uncharacterized protein</fullName>
    </submittedName>
</protein>
<dbReference type="EMBL" id="BPLQ01008165">
    <property type="protein sequence ID" value="GIY35377.1"/>
    <property type="molecule type" value="Genomic_DNA"/>
</dbReference>
<gene>
    <name evidence="1" type="ORF">CDAR_446101</name>
</gene>
<name>A0AAV4SPK0_9ARAC</name>
<accession>A0AAV4SPK0</accession>